<comment type="caution">
    <text evidence="1">The sequence shown here is derived from an EMBL/GenBank/DDBJ whole genome shotgun (WGS) entry which is preliminary data.</text>
</comment>
<name>A0A1B7XVF1_COLHI</name>
<accession>A0A1B7XVF1</accession>
<sequence length="91" mass="9928">MRPLIGGEMKPKYWSAIIVLSRDSVCVCASVCQARHEQTICNSSLRLTSVHVSVSVSNASSCSLLLQPPPARQQHDLQQTGLIVPWKGRDG</sequence>
<dbReference type="KEGG" id="chig:CH63R_12863"/>
<keyword evidence="2" id="KW-1185">Reference proteome</keyword>
<evidence type="ECO:0000313" key="2">
    <source>
        <dbReference type="Proteomes" id="UP000092177"/>
    </source>
</evidence>
<proteinExistence type="predicted"/>
<dbReference type="RefSeq" id="XP_018152254.1">
    <property type="nucleotide sequence ID" value="XM_018307837.1"/>
</dbReference>
<evidence type="ECO:0000313" key="1">
    <source>
        <dbReference type="EMBL" id="OBR03736.1"/>
    </source>
</evidence>
<dbReference type="GeneID" id="28871944"/>
<protein>
    <submittedName>
        <fullName evidence="1">Uncharacterized protein</fullName>
    </submittedName>
</protein>
<dbReference type="AlphaFoldDB" id="A0A1B7XVF1"/>
<dbReference type="VEuPathDB" id="FungiDB:CH63R_12863"/>
<organism evidence="1 2">
    <name type="scientific">Colletotrichum higginsianum (strain IMI 349063)</name>
    <name type="common">Crucifer anthracnose fungus</name>
    <dbReference type="NCBI Taxonomy" id="759273"/>
    <lineage>
        <taxon>Eukaryota</taxon>
        <taxon>Fungi</taxon>
        <taxon>Dikarya</taxon>
        <taxon>Ascomycota</taxon>
        <taxon>Pezizomycotina</taxon>
        <taxon>Sordariomycetes</taxon>
        <taxon>Hypocreomycetidae</taxon>
        <taxon>Glomerellales</taxon>
        <taxon>Glomerellaceae</taxon>
        <taxon>Colletotrichum</taxon>
        <taxon>Colletotrichum destructivum species complex</taxon>
    </lineage>
</organism>
<reference evidence="2" key="1">
    <citation type="journal article" date="2017" name="BMC Genomics">
        <title>Gapless genome assembly of Colletotrichum higginsianum reveals chromosome structure and association of transposable elements with secondary metabolite gene clusters.</title>
        <authorList>
            <person name="Dallery J.-F."/>
            <person name="Lapalu N."/>
            <person name="Zampounis A."/>
            <person name="Pigne S."/>
            <person name="Luyten I."/>
            <person name="Amselem J."/>
            <person name="Wittenberg A.H.J."/>
            <person name="Zhou S."/>
            <person name="de Queiroz M.V."/>
            <person name="Robin G.P."/>
            <person name="Auger A."/>
            <person name="Hainaut M."/>
            <person name="Henrissat B."/>
            <person name="Kim K.-T."/>
            <person name="Lee Y.-H."/>
            <person name="Lespinet O."/>
            <person name="Schwartz D.C."/>
            <person name="Thon M.R."/>
            <person name="O'Connell R.J."/>
        </authorList>
    </citation>
    <scope>NUCLEOTIDE SEQUENCE [LARGE SCALE GENOMIC DNA]</scope>
    <source>
        <strain evidence="2">IMI 349063</strain>
    </source>
</reference>
<gene>
    <name evidence="1" type="ORF">CH63R_12863</name>
</gene>
<dbReference type="EMBL" id="LTAN01000009">
    <property type="protein sequence ID" value="OBR03736.1"/>
    <property type="molecule type" value="Genomic_DNA"/>
</dbReference>
<dbReference type="Proteomes" id="UP000092177">
    <property type="component" value="Chromosome 9"/>
</dbReference>